<keyword evidence="5 8" id="KW-0812">Transmembrane</keyword>
<dbReference type="GO" id="GO:0005886">
    <property type="term" value="C:plasma membrane"/>
    <property type="evidence" value="ECO:0007669"/>
    <property type="project" value="UniProtKB-SubCell"/>
</dbReference>
<reference evidence="10 11" key="1">
    <citation type="journal article" date="1992" name="Lakartidningen">
        <title>[Penicillin V and not amoxicillin is the first choice preparation in acute otitis].</title>
        <authorList>
            <person name="Kamme C."/>
            <person name="Lundgren K."/>
            <person name="Prellner K."/>
        </authorList>
    </citation>
    <scope>NUCLEOTIDE SEQUENCE [LARGE SCALE GENOMIC DNA]</scope>
    <source>
        <strain evidence="10 11">513A</strain>
    </source>
</reference>
<evidence type="ECO:0000313" key="10">
    <source>
        <dbReference type="EMBL" id="TXJ20569.1"/>
    </source>
</evidence>
<evidence type="ECO:0000256" key="1">
    <source>
        <dbReference type="ARBA" id="ARBA00004651"/>
    </source>
</evidence>
<name>A0A5C8D500_9SPIR</name>
<dbReference type="PANTHER" id="PTHR43848">
    <property type="entry name" value="PUTRESCINE TRANSPORT SYSTEM PERMEASE PROTEIN POTI"/>
    <property type="match status" value="1"/>
</dbReference>
<dbReference type="GO" id="GO:0055085">
    <property type="term" value="P:transmembrane transport"/>
    <property type="evidence" value="ECO:0007669"/>
    <property type="project" value="InterPro"/>
</dbReference>
<feature type="domain" description="ABC transmembrane type-1" evidence="9">
    <location>
        <begin position="65"/>
        <end position="253"/>
    </location>
</feature>
<comment type="subcellular location">
    <subcellularLocation>
        <location evidence="1 8">Cell membrane</location>
        <topology evidence="1 8">Multi-pass membrane protein</topology>
    </subcellularLocation>
</comment>
<evidence type="ECO:0000256" key="5">
    <source>
        <dbReference type="ARBA" id="ARBA00022692"/>
    </source>
</evidence>
<comment type="similarity">
    <text evidence="2">Belongs to the binding-protein-dependent transport system permease family. CysTW subfamily.</text>
</comment>
<evidence type="ECO:0000313" key="11">
    <source>
        <dbReference type="Proteomes" id="UP000324638"/>
    </source>
</evidence>
<dbReference type="EMBL" id="SAXU01000001">
    <property type="protein sequence ID" value="TXJ20569.1"/>
    <property type="molecule type" value="Genomic_DNA"/>
</dbReference>
<dbReference type="InterPro" id="IPR035906">
    <property type="entry name" value="MetI-like_sf"/>
</dbReference>
<evidence type="ECO:0000259" key="9">
    <source>
        <dbReference type="PROSITE" id="PS50928"/>
    </source>
</evidence>
<dbReference type="InterPro" id="IPR000515">
    <property type="entry name" value="MetI-like"/>
</dbReference>
<dbReference type="InterPro" id="IPR051789">
    <property type="entry name" value="Bact_Polyamine_Transport"/>
</dbReference>
<dbReference type="PANTHER" id="PTHR43848:SF2">
    <property type="entry name" value="PUTRESCINE TRANSPORT SYSTEM PERMEASE PROTEIN POTI"/>
    <property type="match status" value="1"/>
</dbReference>
<comment type="caution">
    <text evidence="10">The sequence shown here is derived from an EMBL/GenBank/DDBJ whole genome shotgun (WGS) entry which is preliminary data.</text>
</comment>
<dbReference type="Pfam" id="PF00528">
    <property type="entry name" value="BPD_transp_1"/>
    <property type="match status" value="1"/>
</dbReference>
<evidence type="ECO:0000256" key="4">
    <source>
        <dbReference type="ARBA" id="ARBA00022475"/>
    </source>
</evidence>
<feature type="transmembrane region" description="Helical" evidence="8">
    <location>
        <begin position="237"/>
        <end position="255"/>
    </location>
</feature>
<keyword evidence="6 8" id="KW-1133">Transmembrane helix</keyword>
<keyword evidence="4" id="KW-1003">Cell membrane</keyword>
<gene>
    <name evidence="10" type="ORF">EPJ79_05355</name>
</gene>
<evidence type="ECO:0000256" key="2">
    <source>
        <dbReference type="ARBA" id="ARBA00007069"/>
    </source>
</evidence>
<dbReference type="CDD" id="cd06261">
    <property type="entry name" value="TM_PBP2"/>
    <property type="match status" value="1"/>
</dbReference>
<accession>A0A5C8D500</accession>
<dbReference type="Gene3D" id="1.10.3720.10">
    <property type="entry name" value="MetI-like"/>
    <property type="match status" value="1"/>
</dbReference>
<dbReference type="SUPFAM" id="SSF161098">
    <property type="entry name" value="MetI-like"/>
    <property type="match status" value="1"/>
</dbReference>
<organism evidence="10 11">
    <name type="scientific">Brachyspira aalborgi</name>
    <dbReference type="NCBI Taxonomy" id="29522"/>
    <lineage>
        <taxon>Bacteria</taxon>
        <taxon>Pseudomonadati</taxon>
        <taxon>Spirochaetota</taxon>
        <taxon>Spirochaetia</taxon>
        <taxon>Brachyspirales</taxon>
        <taxon>Brachyspiraceae</taxon>
        <taxon>Brachyspira</taxon>
    </lineage>
</organism>
<dbReference type="RefSeq" id="WP_147738713.1">
    <property type="nucleotide sequence ID" value="NZ_SAXU01000001.1"/>
</dbReference>
<feature type="transmembrane region" description="Helical" evidence="8">
    <location>
        <begin position="206"/>
        <end position="225"/>
    </location>
</feature>
<sequence length="274" mass="31014">MIKKAVFKKIILRCYIAFIFLFLYVPIAVLIFFSFNKARGRGIWTGFTLEWYKRLFSNELILQSFVNTIIVALISSIIATILGTMAAIGIGNFNKKMKSAIMGITYISIINPEIVTGVSLMLLFVIMKLKFGFTTLILAHITFNTPYVILNVLPKLRQQDNSLYEAALDLGCPPFLAFWKVVIPDILPGIIAGFLMALTYSLDDFIISYFTTGITSQTLPITIFSMTRKRISPEINAISTVIFVIVLVSLVVMNLKEIKKEKYLIQLKRKLNKN</sequence>
<dbReference type="Proteomes" id="UP000324638">
    <property type="component" value="Unassembled WGS sequence"/>
</dbReference>
<dbReference type="PROSITE" id="PS50928">
    <property type="entry name" value="ABC_TM1"/>
    <property type="match status" value="1"/>
</dbReference>
<feature type="transmembrane region" description="Helical" evidence="8">
    <location>
        <begin position="175"/>
        <end position="200"/>
    </location>
</feature>
<keyword evidence="3 8" id="KW-0813">Transport</keyword>
<evidence type="ECO:0000256" key="6">
    <source>
        <dbReference type="ARBA" id="ARBA00022989"/>
    </source>
</evidence>
<proteinExistence type="inferred from homology"/>
<evidence type="ECO:0000256" key="7">
    <source>
        <dbReference type="ARBA" id="ARBA00023136"/>
    </source>
</evidence>
<feature type="transmembrane region" description="Helical" evidence="8">
    <location>
        <begin position="12"/>
        <end position="35"/>
    </location>
</feature>
<dbReference type="AlphaFoldDB" id="A0A5C8D500"/>
<evidence type="ECO:0000256" key="3">
    <source>
        <dbReference type="ARBA" id="ARBA00022448"/>
    </source>
</evidence>
<keyword evidence="7 8" id="KW-0472">Membrane</keyword>
<evidence type="ECO:0000256" key="8">
    <source>
        <dbReference type="RuleBase" id="RU363032"/>
    </source>
</evidence>
<protein>
    <submittedName>
        <fullName evidence="10">ABC transporter permease</fullName>
    </submittedName>
</protein>
<feature type="transmembrane region" description="Helical" evidence="8">
    <location>
        <begin position="100"/>
        <end position="127"/>
    </location>
</feature>
<feature type="transmembrane region" description="Helical" evidence="8">
    <location>
        <begin position="60"/>
        <end position="88"/>
    </location>
</feature>